<comment type="caution">
    <text evidence="2">The sequence shown here is derived from an EMBL/GenBank/DDBJ whole genome shotgun (WGS) entry which is preliminary data.</text>
</comment>
<dbReference type="InterPro" id="IPR000073">
    <property type="entry name" value="AB_hydrolase_1"/>
</dbReference>
<dbReference type="GO" id="GO:0046503">
    <property type="term" value="P:glycerolipid catabolic process"/>
    <property type="evidence" value="ECO:0007669"/>
    <property type="project" value="TreeGrafter"/>
</dbReference>
<dbReference type="InterPro" id="IPR050471">
    <property type="entry name" value="AB_hydrolase"/>
</dbReference>
<dbReference type="PANTHER" id="PTHR43433">
    <property type="entry name" value="HYDROLASE, ALPHA/BETA FOLD FAMILY PROTEIN"/>
    <property type="match status" value="1"/>
</dbReference>
<dbReference type="SUPFAM" id="SSF53474">
    <property type="entry name" value="alpha/beta-Hydrolases"/>
    <property type="match status" value="1"/>
</dbReference>
<keyword evidence="3" id="KW-1185">Reference proteome</keyword>
<reference evidence="2 3" key="1">
    <citation type="submission" date="2014-04" db="EMBL/GenBank/DDBJ databases">
        <title>The Genome Sequence of Mycobacterium tuberculosis TKK-01-0051.</title>
        <authorList>
            <consortium name="The Broad Institute Genomics Platform"/>
            <consortium name="The Broad Institute Genome Sequencing Center for Infectious Disease"/>
            <person name="Earl A.M."/>
            <person name="Cohen K."/>
            <person name="Pym A."/>
            <person name="Bishai W."/>
            <person name="Maharaj K."/>
            <person name="Desjardins C."/>
            <person name="Abeel T."/>
            <person name="Young S."/>
            <person name="Zeng Q."/>
            <person name="Gargeya S."/>
            <person name="Abouelleil A."/>
            <person name="Alvarado L."/>
            <person name="Chapman S.B."/>
            <person name="Gainer-Dewar J."/>
            <person name="Goldberg J."/>
            <person name="Griggs A."/>
            <person name="Gujja S."/>
            <person name="Hansen M."/>
            <person name="Howarth C."/>
            <person name="Imamovic A."/>
            <person name="Larimer J."/>
            <person name="Murphy C."/>
            <person name="Naylor J."/>
            <person name="Pearson M."/>
            <person name="Poon T.W."/>
            <person name="Priest M."/>
            <person name="Roberts A."/>
            <person name="Saif S."/>
            <person name="Shea T."/>
            <person name="Sykes S."/>
            <person name="Wortman J."/>
            <person name="Nusbaum C."/>
            <person name="Birren B."/>
        </authorList>
    </citation>
    <scope>NUCLEOTIDE SEQUENCE [LARGE SCALE GENOMIC DNA]</scope>
    <source>
        <strain evidence="2 3">TKK-01-0051</strain>
    </source>
</reference>
<dbReference type="InterPro" id="IPR029058">
    <property type="entry name" value="AB_hydrolase_fold"/>
</dbReference>
<dbReference type="GO" id="GO:0004806">
    <property type="term" value="F:triacylglycerol lipase activity"/>
    <property type="evidence" value="ECO:0007669"/>
    <property type="project" value="TreeGrafter"/>
</dbReference>
<dbReference type="Pfam" id="PF00561">
    <property type="entry name" value="Abhydrolase_1"/>
    <property type="match status" value="1"/>
</dbReference>
<dbReference type="PANTHER" id="PTHR43433:SF5">
    <property type="entry name" value="AB HYDROLASE-1 DOMAIN-CONTAINING PROTEIN"/>
    <property type="match status" value="1"/>
</dbReference>
<feature type="domain" description="AB hydrolase-1" evidence="1">
    <location>
        <begin position="26"/>
        <end position="280"/>
    </location>
</feature>
<gene>
    <name evidence="2" type="ORF">K875_01109</name>
</gene>
<evidence type="ECO:0000313" key="2">
    <source>
        <dbReference type="EMBL" id="KBZ68553.1"/>
    </source>
</evidence>
<accession>A0A051UHZ4</accession>
<dbReference type="EMBL" id="JLXW01000002">
    <property type="protein sequence ID" value="KBZ68553.1"/>
    <property type="molecule type" value="Genomic_DNA"/>
</dbReference>
<sequence>MQVRTGHAISGDLKLYYEDMGDIDDPPVLLIMGLGAQLLLWRVAFCEQLVGHGLRVIRYDNRDVGLSSKTQHRSSGQPLVIRLLRSWLGLPSRSAYKLEDMADDAAAVLDHLGIERAHIVGASMGGMIAQIFAARFRARTSTLAVIFSSNNSALLPPPAPRALLALLKGPPPSSPREVIIDNAVRVGNIIGSPRYRVPEEQARAEAAEGYDRNYYPQGVARHFGAVLGSGSLRRYNRRTTAPTVVIHGRADKLMRPFGGRAVARAIDGAQLVTFDGMGHDLPQQLWDQVIGVLTKNFSRAC</sequence>
<dbReference type="HOGENOM" id="CLU_020336_0_1_11"/>
<dbReference type="Proteomes" id="UP000025947">
    <property type="component" value="Unassembled WGS sequence"/>
</dbReference>
<dbReference type="Gene3D" id="3.40.50.1820">
    <property type="entry name" value="alpha/beta hydrolase"/>
    <property type="match status" value="1"/>
</dbReference>
<dbReference type="AlphaFoldDB" id="A0A051UHZ4"/>
<organism evidence="2 3">
    <name type="scientific">Mycobacterium [tuberculosis] TKK-01-0051</name>
    <dbReference type="NCBI Taxonomy" id="1324261"/>
    <lineage>
        <taxon>Bacteria</taxon>
        <taxon>Bacillati</taxon>
        <taxon>Actinomycetota</taxon>
        <taxon>Actinomycetes</taxon>
        <taxon>Mycobacteriales</taxon>
        <taxon>Mycobacteriaceae</taxon>
        <taxon>Mycobacterium</taxon>
        <taxon>Mycobacterium avium complex (MAC)</taxon>
    </lineage>
</organism>
<proteinExistence type="predicted"/>
<protein>
    <submittedName>
        <fullName evidence="2">Lipase/esterase LipG</fullName>
    </submittedName>
</protein>
<evidence type="ECO:0000259" key="1">
    <source>
        <dbReference type="Pfam" id="PF00561"/>
    </source>
</evidence>
<evidence type="ECO:0000313" key="3">
    <source>
        <dbReference type="Proteomes" id="UP000025947"/>
    </source>
</evidence>
<dbReference type="PATRIC" id="fig|1324261.3.peg.1124"/>
<name>A0A051UHZ4_9MYCO</name>